<evidence type="ECO:0000256" key="11">
    <source>
        <dbReference type="ARBA" id="ARBA00023306"/>
    </source>
</evidence>
<feature type="domain" description="Mur ligase central" evidence="18">
    <location>
        <begin position="115"/>
        <end position="264"/>
    </location>
</feature>
<keyword evidence="8 14" id="KW-0067">ATP-binding</keyword>
<dbReference type="Gene3D" id="3.40.1190.10">
    <property type="entry name" value="Mur-like, catalytic domain"/>
    <property type="match status" value="1"/>
</dbReference>
<dbReference type="InterPro" id="IPR004101">
    <property type="entry name" value="Mur_ligase_C"/>
</dbReference>
<dbReference type="SUPFAM" id="SSF53244">
    <property type="entry name" value="MurD-like peptide ligases, peptide-binding domain"/>
    <property type="match status" value="1"/>
</dbReference>
<dbReference type="SUPFAM" id="SSF51984">
    <property type="entry name" value="MurCD N-terminal domain"/>
    <property type="match status" value="1"/>
</dbReference>
<dbReference type="Pfam" id="PF02875">
    <property type="entry name" value="Mur_ligase_C"/>
    <property type="match status" value="1"/>
</dbReference>
<dbReference type="Gene3D" id="3.90.190.20">
    <property type="entry name" value="Mur ligase, C-terminal domain"/>
    <property type="match status" value="1"/>
</dbReference>
<dbReference type="InterPro" id="IPR000713">
    <property type="entry name" value="Mur_ligase_N"/>
</dbReference>
<dbReference type="GO" id="GO:0005524">
    <property type="term" value="F:ATP binding"/>
    <property type="evidence" value="ECO:0007669"/>
    <property type="project" value="UniProtKB-UniRule"/>
</dbReference>
<dbReference type="InterPro" id="IPR036615">
    <property type="entry name" value="Mur_ligase_C_dom_sf"/>
</dbReference>
<dbReference type="NCBIfam" id="TIGR01082">
    <property type="entry name" value="murC"/>
    <property type="match status" value="1"/>
</dbReference>
<dbReference type="Pfam" id="PF08245">
    <property type="entry name" value="Mur_ligase_M"/>
    <property type="match status" value="1"/>
</dbReference>
<comment type="subcellular location">
    <subcellularLocation>
        <location evidence="1 14">Cytoplasm</location>
    </subcellularLocation>
</comment>
<dbReference type="GO" id="GO:0009252">
    <property type="term" value="P:peptidoglycan biosynthetic process"/>
    <property type="evidence" value="ECO:0007669"/>
    <property type="project" value="UniProtKB-UniRule"/>
</dbReference>
<keyword evidence="15" id="KW-1133">Transmembrane helix</keyword>
<dbReference type="GO" id="GO:0005737">
    <property type="term" value="C:cytoplasm"/>
    <property type="evidence" value="ECO:0007669"/>
    <property type="project" value="UniProtKB-SubCell"/>
</dbReference>
<keyword evidence="10 14" id="KW-0573">Peptidoglycan synthesis</keyword>
<proteinExistence type="inferred from homology"/>
<evidence type="ECO:0000256" key="2">
    <source>
        <dbReference type="ARBA" id="ARBA00004752"/>
    </source>
</evidence>
<evidence type="ECO:0000259" key="17">
    <source>
        <dbReference type="Pfam" id="PF02875"/>
    </source>
</evidence>
<dbReference type="EMBL" id="LCJQ01000028">
    <property type="protein sequence ID" value="KKT80675.1"/>
    <property type="molecule type" value="Genomic_DNA"/>
</dbReference>
<comment type="catalytic activity">
    <reaction evidence="13 14">
        <text>UDP-N-acetyl-alpha-D-muramate + L-alanine + ATP = UDP-N-acetyl-alpha-D-muramoyl-L-alanine + ADP + phosphate + H(+)</text>
        <dbReference type="Rhea" id="RHEA:23372"/>
        <dbReference type="ChEBI" id="CHEBI:15378"/>
        <dbReference type="ChEBI" id="CHEBI:30616"/>
        <dbReference type="ChEBI" id="CHEBI:43474"/>
        <dbReference type="ChEBI" id="CHEBI:57972"/>
        <dbReference type="ChEBI" id="CHEBI:70757"/>
        <dbReference type="ChEBI" id="CHEBI:83898"/>
        <dbReference type="ChEBI" id="CHEBI:456216"/>
        <dbReference type="EC" id="6.3.2.8"/>
    </reaction>
</comment>
<keyword evidence="15" id="KW-0472">Membrane</keyword>
<evidence type="ECO:0000256" key="6">
    <source>
        <dbReference type="ARBA" id="ARBA00022618"/>
    </source>
</evidence>
<keyword evidence="4 14" id="KW-0963">Cytoplasm</keyword>
<dbReference type="InterPro" id="IPR013221">
    <property type="entry name" value="Mur_ligase_cen"/>
</dbReference>
<dbReference type="PANTHER" id="PTHR43445">
    <property type="entry name" value="UDP-N-ACETYLMURAMATE--L-ALANINE LIGASE-RELATED"/>
    <property type="match status" value="1"/>
</dbReference>
<keyword evidence="9 14" id="KW-0133">Cell shape</keyword>
<evidence type="ECO:0000256" key="9">
    <source>
        <dbReference type="ARBA" id="ARBA00022960"/>
    </source>
</evidence>
<keyword evidence="5 14" id="KW-0436">Ligase</keyword>
<gene>
    <name evidence="14" type="primary">murC</name>
    <name evidence="19" type="ORF">UW78_C0028G0004</name>
</gene>
<feature type="transmembrane region" description="Helical" evidence="15">
    <location>
        <begin position="12"/>
        <end position="29"/>
    </location>
</feature>
<evidence type="ECO:0000256" key="13">
    <source>
        <dbReference type="ARBA" id="ARBA00047833"/>
    </source>
</evidence>
<dbReference type="GO" id="GO:0008360">
    <property type="term" value="P:regulation of cell shape"/>
    <property type="evidence" value="ECO:0007669"/>
    <property type="project" value="UniProtKB-KW"/>
</dbReference>
<dbReference type="Gene3D" id="3.40.50.720">
    <property type="entry name" value="NAD(P)-binding Rossmann-like Domain"/>
    <property type="match status" value="1"/>
</dbReference>
<name>A0A0G1KAR2_9BACT</name>
<evidence type="ECO:0000256" key="3">
    <source>
        <dbReference type="ARBA" id="ARBA00012211"/>
    </source>
</evidence>
<evidence type="ECO:0000256" key="5">
    <source>
        <dbReference type="ARBA" id="ARBA00022598"/>
    </source>
</evidence>
<dbReference type="AlphaFoldDB" id="A0A0G1KAR2"/>
<reference evidence="19 20" key="1">
    <citation type="journal article" date="2015" name="Nature">
        <title>rRNA introns, odd ribosomes, and small enigmatic genomes across a large radiation of phyla.</title>
        <authorList>
            <person name="Brown C.T."/>
            <person name="Hug L.A."/>
            <person name="Thomas B.C."/>
            <person name="Sharon I."/>
            <person name="Castelle C.J."/>
            <person name="Singh A."/>
            <person name="Wilkins M.J."/>
            <person name="Williams K.H."/>
            <person name="Banfield J.F."/>
        </authorList>
    </citation>
    <scope>NUCLEOTIDE SEQUENCE [LARGE SCALE GENOMIC DNA]</scope>
</reference>
<evidence type="ECO:0000256" key="8">
    <source>
        <dbReference type="ARBA" id="ARBA00022840"/>
    </source>
</evidence>
<evidence type="ECO:0000259" key="16">
    <source>
        <dbReference type="Pfam" id="PF01225"/>
    </source>
</evidence>
<feature type="binding site" evidence="14">
    <location>
        <begin position="116"/>
        <end position="122"/>
    </location>
    <ligand>
        <name>ATP</name>
        <dbReference type="ChEBI" id="CHEBI:30616"/>
    </ligand>
</feature>
<evidence type="ECO:0000256" key="7">
    <source>
        <dbReference type="ARBA" id="ARBA00022741"/>
    </source>
</evidence>
<comment type="pathway">
    <text evidence="2 14">Cell wall biogenesis; peptidoglycan biosynthesis.</text>
</comment>
<sequence length="451" mass="51284">MRKTQVSQRRAYFIGIGGIGVSALARYFLSQGWEVSGSDKSPSPLLRELKAEGIKIKIGEQKKNLNPEADLAVYTQATPSDNPELQEARKLRIRTLSYPKALSELTKEFTAIALAGTHGKSTTTALTALALLESKMDPTIIVGAKIPQLGGKNFRLGKSKYLVVEADEYKDAFLNYYPRAALITNLDREHLDYFKDLNHVKRSFRKFINNLDNNGILVLNRDNAPLLSLGKQLKRKVIWYSLKEKMLAQKIKKHLKIYGEHNLSNALGVYKLAIALGIKEKDIFKAFSRYGGAWRRMEYRGDMRHKTLDIRIPVYDDYAHHPTEIKATLSAFREKFPKMRIICVFQPHQADRLKKLFKEFSSAFDEANNLILLDVFKVKGREKRKAGTRKEVNSEKLVKTIQKRGSGPETVLYLPHSARLRQTLNKLIKNKSVIVMMGAGDIVDITPRLLK</sequence>
<comment type="caution">
    <text evidence="19">The sequence shown here is derived from an EMBL/GenBank/DDBJ whole genome shotgun (WGS) entry which is preliminary data.</text>
</comment>
<dbReference type="GO" id="GO:0008763">
    <property type="term" value="F:UDP-N-acetylmuramate-L-alanine ligase activity"/>
    <property type="evidence" value="ECO:0007669"/>
    <property type="project" value="UniProtKB-UniRule"/>
</dbReference>
<evidence type="ECO:0000256" key="14">
    <source>
        <dbReference type="HAMAP-Rule" id="MF_00046"/>
    </source>
</evidence>
<protein>
    <recommendedName>
        <fullName evidence="3 14">UDP-N-acetylmuramate--L-alanine ligase</fullName>
        <ecNumber evidence="3 14">6.3.2.8</ecNumber>
    </recommendedName>
    <alternativeName>
        <fullName evidence="14">UDP-N-acetylmuramoyl-L-alanine synthetase</fullName>
    </alternativeName>
</protein>
<dbReference type="InterPro" id="IPR036565">
    <property type="entry name" value="Mur-like_cat_sf"/>
</dbReference>
<dbReference type="PANTHER" id="PTHR43445:SF3">
    <property type="entry name" value="UDP-N-ACETYLMURAMATE--L-ALANINE LIGASE"/>
    <property type="match status" value="1"/>
</dbReference>
<dbReference type="GO" id="GO:0051301">
    <property type="term" value="P:cell division"/>
    <property type="evidence" value="ECO:0007669"/>
    <property type="project" value="UniProtKB-KW"/>
</dbReference>
<dbReference type="SUPFAM" id="SSF53623">
    <property type="entry name" value="MurD-like peptide ligases, catalytic domain"/>
    <property type="match status" value="1"/>
</dbReference>
<keyword evidence="11 14" id="KW-0131">Cell cycle</keyword>
<evidence type="ECO:0000256" key="12">
    <source>
        <dbReference type="ARBA" id="ARBA00023316"/>
    </source>
</evidence>
<dbReference type="GO" id="GO:0071555">
    <property type="term" value="P:cell wall organization"/>
    <property type="evidence" value="ECO:0007669"/>
    <property type="project" value="UniProtKB-KW"/>
</dbReference>
<evidence type="ECO:0000256" key="1">
    <source>
        <dbReference type="ARBA" id="ARBA00004496"/>
    </source>
</evidence>
<evidence type="ECO:0000313" key="19">
    <source>
        <dbReference type="EMBL" id="KKT80675.1"/>
    </source>
</evidence>
<dbReference type="PATRIC" id="fig|1618610.3.peg.741"/>
<evidence type="ECO:0000313" key="20">
    <source>
        <dbReference type="Proteomes" id="UP000034595"/>
    </source>
</evidence>
<keyword evidence="6 14" id="KW-0132">Cell division</keyword>
<evidence type="ECO:0000256" key="4">
    <source>
        <dbReference type="ARBA" id="ARBA00022490"/>
    </source>
</evidence>
<dbReference type="InterPro" id="IPR050061">
    <property type="entry name" value="MurCDEF_pg_biosynth"/>
</dbReference>
<dbReference type="Proteomes" id="UP000034595">
    <property type="component" value="Unassembled WGS sequence"/>
</dbReference>
<comment type="function">
    <text evidence="14">Cell wall formation.</text>
</comment>
<evidence type="ECO:0000256" key="15">
    <source>
        <dbReference type="SAM" id="Phobius"/>
    </source>
</evidence>
<dbReference type="EC" id="6.3.2.8" evidence="3 14"/>
<accession>A0A0G1KAR2</accession>
<evidence type="ECO:0000256" key="10">
    <source>
        <dbReference type="ARBA" id="ARBA00022984"/>
    </source>
</evidence>
<keyword evidence="12 14" id="KW-0961">Cell wall biogenesis/degradation</keyword>
<dbReference type="UniPathway" id="UPA00219"/>
<keyword evidence="7 14" id="KW-0547">Nucleotide-binding</keyword>
<feature type="domain" description="Mur ligase C-terminal" evidence="17">
    <location>
        <begin position="311"/>
        <end position="440"/>
    </location>
</feature>
<dbReference type="Pfam" id="PF01225">
    <property type="entry name" value="Mur_ligase"/>
    <property type="match status" value="1"/>
</dbReference>
<keyword evidence="15" id="KW-0812">Transmembrane</keyword>
<feature type="domain" description="Mur ligase N-terminal catalytic" evidence="16">
    <location>
        <begin position="12"/>
        <end position="109"/>
    </location>
</feature>
<evidence type="ECO:0000259" key="18">
    <source>
        <dbReference type="Pfam" id="PF08245"/>
    </source>
</evidence>
<dbReference type="InterPro" id="IPR005758">
    <property type="entry name" value="UDP-N-AcMur_Ala_ligase_MurC"/>
</dbReference>
<dbReference type="HAMAP" id="MF_00046">
    <property type="entry name" value="MurC"/>
    <property type="match status" value="1"/>
</dbReference>
<organism evidence="19 20">
    <name type="scientific">Candidatus Azambacteria bacterium GW2011_GWA1_44_9</name>
    <dbReference type="NCBI Taxonomy" id="1618610"/>
    <lineage>
        <taxon>Bacteria</taxon>
        <taxon>Candidatus Azamiibacteriota</taxon>
    </lineage>
</organism>
<comment type="similarity">
    <text evidence="14">Belongs to the MurCDEF family.</text>
</comment>